<dbReference type="SUPFAM" id="SSF52540">
    <property type="entry name" value="P-loop containing nucleoside triphosphate hydrolases"/>
    <property type="match status" value="1"/>
</dbReference>
<feature type="binding site" evidence="10">
    <location>
        <position position="295"/>
    </location>
    <ligand>
        <name>Zn(2+)</name>
        <dbReference type="ChEBI" id="CHEBI:29105"/>
    </ligand>
</feature>
<evidence type="ECO:0000256" key="7">
    <source>
        <dbReference type="ARBA" id="ARBA00022833"/>
    </source>
</evidence>
<comment type="caution">
    <text evidence="14">The sequence shown here is derived from an EMBL/GenBank/DDBJ whole genome shotgun (WGS) entry which is preliminary data.</text>
</comment>
<feature type="domain" description="CP-type G" evidence="13">
    <location>
        <begin position="101"/>
        <end position="259"/>
    </location>
</feature>
<dbReference type="Pfam" id="PF03193">
    <property type="entry name" value="RsgA_GTPase"/>
    <property type="match status" value="1"/>
</dbReference>
<evidence type="ECO:0000256" key="2">
    <source>
        <dbReference type="ARBA" id="ARBA00022517"/>
    </source>
</evidence>
<dbReference type="RefSeq" id="WP_007019851.1">
    <property type="nucleotide sequence ID" value="NZ_CH724125.1"/>
</dbReference>
<comment type="similarity">
    <text evidence="10">Belongs to the TRAFAC class YlqF/YawG GTPase family. RsgA subfamily.</text>
</comment>
<sequence>MQINTLIDLGWNHFFQSQLDLTELENLLPFRVVNVQRNLIDCIGLNSDYQAEQIQLSTYHWRNEEPEDHPTVGDWLMLDSDFQPVKRLERKTRIQRRAAGHQSYIQMIAANIDTLFITSSCNDDFNLNRIERYLAIAAESHIHCVLVLTKMDLCNDPSVYLDQLKISHPSLSVELVNAIDAESIAGLRQWIASGQTVALVGSSGVGKSTLINGLKGSDDQETASIREHDSKGRHTTTSRSLHLLPQGGLLLDTPGMRELQIVDSAAGINSAFDDINELARGCRFTDCTHHNEPGCTVVDAVEAGRLEPRRLFNYQKLLVEQARNNETLAERRQSDRALGKFYKQAKLSSGRFKKGE</sequence>
<dbReference type="InterPro" id="IPR027417">
    <property type="entry name" value="P-loop_NTPase"/>
</dbReference>
<organism evidence="14 15">
    <name type="scientific">Neptuniibacter caesariensis</name>
    <dbReference type="NCBI Taxonomy" id="207954"/>
    <lineage>
        <taxon>Bacteria</taxon>
        <taxon>Pseudomonadati</taxon>
        <taxon>Pseudomonadota</taxon>
        <taxon>Gammaproteobacteria</taxon>
        <taxon>Oceanospirillales</taxon>
        <taxon>Oceanospirillaceae</taxon>
        <taxon>Neptuniibacter</taxon>
    </lineage>
</organism>
<dbReference type="Gene3D" id="1.10.40.50">
    <property type="entry name" value="Probable gtpase engc, domain 3"/>
    <property type="match status" value="1"/>
</dbReference>
<dbReference type="PANTHER" id="PTHR32120:SF10">
    <property type="entry name" value="SMALL RIBOSOMAL SUBUNIT BIOGENESIS GTPASE RSGA"/>
    <property type="match status" value="1"/>
</dbReference>
<dbReference type="EMBL" id="AAOW01000009">
    <property type="protein sequence ID" value="EAR61347.1"/>
    <property type="molecule type" value="Genomic_DNA"/>
</dbReference>
<comment type="function">
    <text evidence="10">One of several proteins that assist in the late maturation steps of the functional core of the 30S ribosomal subunit. Helps release RbfA from mature subunits. May play a role in the assembly of ribosomal proteins into the subunit. Circularly permuted GTPase that catalyzes slow GTP hydrolysis, GTPase activity is stimulated by the 30S ribosomal subunit.</text>
</comment>
<dbReference type="InterPro" id="IPR010914">
    <property type="entry name" value="RsgA_GTPase_dom"/>
</dbReference>
<accession>A0A7U8GRG5</accession>
<evidence type="ECO:0000259" key="13">
    <source>
        <dbReference type="PROSITE" id="PS51721"/>
    </source>
</evidence>
<dbReference type="CDD" id="cd01854">
    <property type="entry name" value="YjeQ_EngC"/>
    <property type="match status" value="1"/>
</dbReference>
<dbReference type="GO" id="GO:0042274">
    <property type="term" value="P:ribosomal small subunit biogenesis"/>
    <property type="evidence" value="ECO:0007669"/>
    <property type="project" value="UniProtKB-UniRule"/>
</dbReference>
<keyword evidence="6 10" id="KW-0378">Hydrolase</keyword>
<name>A0A7U8GRG5_NEPCE</name>
<evidence type="ECO:0000313" key="14">
    <source>
        <dbReference type="EMBL" id="EAR61347.1"/>
    </source>
</evidence>
<evidence type="ECO:0000259" key="12">
    <source>
        <dbReference type="PROSITE" id="PS50936"/>
    </source>
</evidence>
<evidence type="ECO:0000256" key="6">
    <source>
        <dbReference type="ARBA" id="ARBA00022801"/>
    </source>
</evidence>
<feature type="binding site" evidence="10">
    <location>
        <position position="287"/>
    </location>
    <ligand>
        <name>Zn(2+)</name>
        <dbReference type="ChEBI" id="CHEBI:29105"/>
    </ligand>
</feature>
<keyword evidence="1 10" id="KW-0963">Cytoplasm</keyword>
<dbReference type="GO" id="GO:0003924">
    <property type="term" value="F:GTPase activity"/>
    <property type="evidence" value="ECO:0007669"/>
    <property type="project" value="UniProtKB-UniRule"/>
</dbReference>
<dbReference type="InterPro" id="IPR030378">
    <property type="entry name" value="G_CP_dom"/>
</dbReference>
<evidence type="ECO:0000256" key="8">
    <source>
        <dbReference type="ARBA" id="ARBA00022884"/>
    </source>
</evidence>
<feature type="binding site" evidence="10">
    <location>
        <position position="289"/>
    </location>
    <ligand>
        <name>Zn(2+)</name>
        <dbReference type="ChEBI" id="CHEBI:29105"/>
    </ligand>
</feature>
<evidence type="ECO:0000256" key="1">
    <source>
        <dbReference type="ARBA" id="ARBA00022490"/>
    </source>
</evidence>
<dbReference type="EC" id="3.6.1.-" evidence="10"/>
<dbReference type="PROSITE" id="PS50936">
    <property type="entry name" value="ENGC_GTPASE"/>
    <property type="match status" value="1"/>
</dbReference>
<dbReference type="PANTHER" id="PTHR32120">
    <property type="entry name" value="SMALL RIBOSOMAL SUBUNIT BIOGENESIS GTPASE RSGA"/>
    <property type="match status" value="1"/>
</dbReference>
<keyword evidence="7 10" id="KW-0862">Zinc</keyword>
<evidence type="ECO:0000256" key="9">
    <source>
        <dbReference type="ARBA" id="ARBA00023134"/>
    </source>
</evidence>
<keyword evidence="2 10" id="KW-0690">Ribosome biogenesis</keyword>
<evidence type="ECO:0000256" key="3">
    <source>
        <dbReference type="ARBA" id="ARBA00022723"/>
    </source>
</evidence>
<feature type="binding site" evidence="10">
    <location>
        <begin position="201"/>
        <end position="209"/>
    </location>
    <ligand>
        <name>GTP</name>
        <dbReference type="ChEBI" id="CHEBI:37565"/>
    </ligand>
</feature>
<dbReference type="OrthoDB" id="9809485at2"/>
<dbReference type="HAMAP" id="MF_01820">
    <property type="entry name" value="GTPase_RsgA"/>
    <property type="match status" value="1"/>
</dbReference>
<protein>
    <recommendedName>
        <fullName evidence="10">Small ribosomal subunit biogenesis GTPase RsgA</fullName>
        <ecNumber evidence="10">3.6.1.-</ecNumber>
    </recommendedName>
</protein>
<dbReference type="GO" id="GO:0019843">
    <property type="term" value="F:rRNA binding"/>
    <property type="evidence" value="ECO:0007669"/>
    <property type="project" value="UniProtKB-KW"/>
</dbReference>
<keyword evidence="4 10" id="KW-0699">rRNA-binding</keyword>
<feature type="binding site" evidence="10">
    <location>
        <position position="282"/>
    </location>
    <ligand>
        <name>Zn(2+)</name>
        <dbReference type="ChEBI" id="CHEBI:29105"/>
    </ligand>
</feature>
<keyword evidence="5 10" id="KW-0547">Nucleotide-binding</keyword>
<keyword evidence="3 10" id="KW-0479">Metal-binding</keyword>
<dbReference type="GO" id="GO:0005525">
    <property type="term" value="F:GTP binding"/>
    <property type="evidence" value="ECO:0007669"/>
    <property type="project" value="UniProtKB-UniRule"/>
</dbReference>
<evidence type="ECO:0000256" key="11">
    <source>
        <dbReference type="SAM" id="MobiDB-lite"/>
    </source>
</evidence>
<dbReference type="NCBIfam" id="TIGR00157">
    <property type="entry name" value="ribosome small subunit-dependent GTPase A"/>
    <property type="match status" value="1"/>
</dbReference>
<feature type="region of interest" description="Disordered" evidence="11">
    <location>
        <begin position="218"/>
        <end position="239"/>
    </location>
</feature>
<reference evidence="14 15" key="1">
    <citation type="submission" date="2006-02" db="EMBL/GenBank/DDBJ databases">
        <authorList>
            <person name="Pinhassi J."/>
            <person name="Pedros-Alio C."/>
            <person name="Ferriera S."/>
            <person name="Johnson J."/>
            <person name="Kravitz S."/>
            <person name="Halpern A."/>
            <person name="Remington K."/>
            <person name="Beeson K."/>
            <person name="Tran B."/>
            <person name="Rogers Y.-H."/>
            <person name="Friedman R."/>
            <person name="Venter J.C."/>
        </authorList>
    </citation>
    <scope>NUCLEOTIDE SEQUENCE [LARGE SCALE GENOMIC DNA]</scope>
    <source>
        <strain evidence="14 15">MED92</strain>
    </source>
</reference>
<proteinExistence type="inferred from homology"/>
<feature type="domain" description="EngC GTPase" evidence="12">
    <location>
        <begin position="110"/>
        <end position="257"/>
    </location>
</feature>
<comment type="subunit">
    <text evidence="10">Monomer. Associates with 30S ribosomal subunit, binds 16S rRNA.</text>
</comment>
<dbReference type="InterPro" id="IPR004881">
    <property type="entry name" value="Ribosome_biogen_GTPase_RsgA"/>
</dbReference>
<dbReference type="AlphaFoldDB" id="A0A7U8GRG5"/>
<dbReference type="PROSITE" id="PS51721">
    <property type="entry name" value="G_CP"/>
    <property type="match status" value="1"/>
</dbReference>
<dbReference type="Proteomes" id="UP000002171">
    <property type="component" value="Unassembled WGS sequence"/>
</dbReference>
<feature type="binding site" evidence="10">
    <location>
        <begin position="149"/>
        <end position="152"/>
    </location>
    <ligand>
        <name>GTP</name>
        <dbReference type="ChEBI" id="CHEBI:37565"/>
    </ligand>
</feature>
<gene>
    <name evidence="10" type="primary">rsgA</name>
    <name evidence="14" type="ORF">MED92_11489</name>
</gene>
<dbReference type="Gene3D" id="3.40.50.300">
    <property type="entry name" value="P-loop containing nucleotide triphosphate hydrolases"/>
    <property type="match status" value="1"/>
</dbReference>
<keyword evidence="15" id="KW-1185">Reference proteome</keyword>
<evidence type="ECO:0000256" key="10">
    <source>
        <dbReference type="HAMAP-Rule" id="MF_01820"/>
    </source>
</evidence>
<keyword evidence="8 10" id="KW-0694">RNA-binding</keyword>
<comment type="subcellular location">
    <subcellularLocation>
        <location evidence="10">Cytoplasm</location>
    </subcellularLocation>
</comment>
<evidence type="ECO:0000256" key="4">
    <source>
        <dbReference type="ARBA" id="ARBA00022730"/>
    </source>
</evidence>
<evidence type="ECO:0000256" key="5">
    <source>
        <dbReference type="ARBA" id="ARBA00022741"/>
    </source>
</evidence>
<evidence type="ECO:0000313" key="15">
    <source>
        <dbReference type="Proteomes" id="UP000002171"/>
    </source>
</evidence>
<comment type="cofactor">
    <cofactor evidence="10">
        <name>Zn(2+)</name>
        <dbReference type="ChEBI" id="CHEBI:29105"/>
    </cofactor>
    <text evidence="10">Binds 1 zinc ion per subunit.</text>
</comment>
<keyword evidence="9 10" id="KW-0342">GTP-binding</keyword>
<dbReference type="GO" id="GO:0005737">
    <property type="term" value="C:cytoplasm"/>
    <property type="evidence" value="ECO:0007669"/>
    <property type="project" value="UniProtKB-SubCell"/>
</dbReference>
<dbReference type="GO" id="GO:0046872">
    <property type="term" value="F:metal ion binding"/>
    <property type="evidence" value="ECO:0007669"/>
    <property type="project" value="UniProtKB-KW"/>
</dbReference>